<feature type="compositionally biased region" description="Basic and acidic residues" evidence="1">
    <location>
        <begin position="179"/>
        <end position="197"/>
    </location>
</feature>
<keyword evidence="3" id="KW-1185">Reference proteome</keyword>
<feature type="compositionally biased region" description="Basic and acidic residues" evidence="1">
    <location>
        <begin position="204"/>
        <end position="222"/>
    </location>
</feature>
<feature type="compositionally biased region" description="Pro residues" evidence="1">
    <location>
        <begin position="113"/>
        <end position="126"/>
    </location>
</feature>
<dbReference type="Proteomes" id="UP001342631">
    <property type="component" value="Unassembled WGS sequence"/>
</dbReference>
<evidence type="ECO:0000313" key="2">
    <source>
        <dbReference type="EMBL" id="GMU06880.1"/>
    </source>
</evidence>
<name>A0ABQ6QS72_9BACT</name>
<evidence type="ECO:0000313" key="3">
    <source>
        <dbReference type="Proteomes" id="UP001342631"/>
    </source>
</evidence>
<sequence>MADDDSGRKRNRAPIPSQGVMSLLDRWVSDLERDAPFSREDAPEPRPRKAGASPRDGEAPLTEPGPDARPAREQLRPRRPGADPFARPGSRERTPRHERAIPSRAVREEGRPPRPGARPAAEPPPRPAREERDLQADPLGEQALRISGASERAPREANRHSRTGAAPFREPEAASVRASRNEGRASRSEADPFREPEAASVRTSRNEGRASRAEAAPFREPEAASVRTSRNEGRASRSEADPFREPEAASARTSRDEGRASRSGAAPFREPEGGPAPSARAPNHSRTGADPFREPGPSAAHPSREENLHLRSGVDPFTEPLPRDMEAQGSPFRAAREEIRFQGPVVTFPDGARVVLGNEGGRPIHRGTVAVRGPCSPTREDFMKLGLTEVQARALEFVLTWFGSPFDSVTSESQSSGEPRWGAWPLSGPTLITALAHWKQREPEAFDARLGRLGLEATPAQPPQPASLRFLGSRNAAPSEGRDALALFAEDPRLLAALAQAGRERGAQLAQLEALVTHVLRPILASYTEDAAADSAFASARALALLFHAELRLGRRGVARLVAFVRERPEPPFAGEHAGERLAEDLRTTGRSREASEVWRILTSPELAGPA</sequence>
<reference evidence="2 3" key="1">
    <citation type="journal article" date="2024" name="Arch. Microbiol.">
        <title>Corallococcus caeni sp. nov., a novel myxobacterium isolated from activated sludge.</title>
        <authorList>
            <person name="Tomita S."/>
            <person name="Nakai R."/>
            <person name="Kuroda K."/>
            <person name="Kurashita H."/>
            <person name="Hatamoto M."/>
            <person name="Yamaguchi T."/>
            <person name="Narihiro T."/>
        </authorList>
    </citation>
    <scope>NUCLEOTIDE SEQUENCE [LARGE SCALE GENOMIC DNA]</scope>
    <source>
        <strain evidence="2 3">NO1</strain>
    </source>
</reference>
<feature type="region of interest" description="Disordered" evidence="1">
    <location>
        <begin position="1"/>
        <end position="326"/>
    </location>
</feature>
<gene>
    <name evidence="2" type="ORF">ASNO1_31330</name>
</gene>
<evidence type="ECO:0000256" key="1">
    <source>
        <dbReference type="SAM" id="MobiDB-lite"/>
    </source>
</evidence>
<protein>
    <recommendedName>
        <fullName evidence="4">Translation initiation factor 2</fullName>
    </recommendedName>
</protein>
<accession>A0ABQ6QS72</accession>
<organism evidence="2 3">
    <name type="scientific">Corallococcus caeni</name>
    <dbReference type="NCBI Taxonomy" id="3082388"/>
    <lineage>
        <taxon>Bacteria</taxon>
        <taxon>Pseudomonadati</taxon>
        <taxon>Myxococcota</taxon>
        <taxon>Myxococcia</taxon>
        <taxon>Myxococcales</taxon>
        <taxon>Cystobacterineae</taxon>
        <taxon>Myxococcaceae</taxon>
        <taxon>Corallococcus</taxon>
    </lineage>
</organism>
<comment type="caution">
    <text evidence="2">The sequence shown here is derived from an EMBL/GenBank/DDBJ whole genome shotgun (WGS) entry which is preliminary data.</text>
</comment>
<feature type="compositionally biased region" description="Basic and acidic residues" evidence="1">
    <location>
        <begin position="27"/>
        <end position="47"/>
    </location>
</feature>
<evidence type="ECO:0008006" key="4">
    <source>
        <dbReference type="Google" id="ProtNLM"/>
    </source>
</evidence>
<feature type="compositionally biased region" description="Basic and acidic residues" evidence="1">
    <location>
        <begin position="89"/>
        <end position="112"/>
    </location>
</feature>
<feature type="compositionally biased region" description="Basic and acidic residues" evidence="1">
    <location>
        <begin position="229"/>
        <end position="260"/>
    </location>
</feature>
<proteinExistence type="predicted"/>
<dbReference type="EMBL" id="BTTX01000003">
    <property type="protein sequence ID" value="GMU06880.1"/>
    <property type="molecule type" value="Genomic_DNA"/>
</dbReference>